<protein>
    <submittedName>
        <fullName evidence="2">Heterokaryon incompatibility protein-domain-containing protein</fullName>
    </submittedName>
</protein>
<dbReference type="InterPro" id="IPR010730">
    <property type="entry name" value="HET"/>
</dbReference>
<name>A0AA40DD43_9PEZI</name>
<keyword evidence="3" id="KW-1185">Reference proteome</keyword>
<organism evidence="2 3">
    <name type="scientific">Cercophora samala</name>
    <dbReference type="NCBI Taxonomy" id="330535"/>
    <lineage>
        <taxon>Eukaryota</taxon>
        <taxon>Fungi</taxon>
        <taxon>Dikarya</taxon>
        <taxon>Ascomycota</taxon>
        <taxon>Pezizomycotina</taxon>
        <taxon>Sordariomycetes</taxon>
        <taxon>Sordariomycetidae</taxon>
        <taxon>Sordariales</taxon>
        <taxon>Lasiosphaeriaceae</taxon>
        <taxon>Cercophora</taxon>
    </lineage>
</organism>
<evidence type="ECO:0000313" key="2">
    <source>
        <dbReference type="EMBL" id="KAK0672314.1"/>
    </source>
</evidence>
<sequence>MSDLDSLPVHDGPRCNVCYDLLATDQHRKQFYHVLELSDIYKSAETCPSCAVIIEALESIEGPAPTLADRTTFTVEGELGQPLRLKYKIDDVQGDQMIEVFTTGEPDNCIGRLPLVEPEITPGKAARIARMRLRECLDSHEGCAVDKKPFIPTRLVRVGSVHDLPCLVETTEDMKTDDYIALSYCWGLSQVLTTTKDTLQSRLGGTAWEDIPKTLREAIEFVQSLGLSYIWIDALCIIQDDNLDWEREAAQMKNIYENALFTLSATSAPDVNTGCFLARSNRDMELQSAKPEHTYYARRVITDTHKTLFSYGDNTVQATHKYPALTRGWIYQERLLSKRILYCAVDELIWECQTSIRCECSHESLHHRGSNPIVHYKQRLRPISESMHKDPQGDSKVSLHEIIWAWSTLVESYSQRAFTKYTDRLVALSGIADKFQPLNIGTYHAGIWTAEIHHQLAWSRFTDMDKLHQQEGTRIPSFPSWSWASITQPCKLDITDPAEISTRLTFLNCQTIPNNPNSPHPTSQLRLSISAPCVKGKILLSSTLEDSKGSWHRPRVEAIRAQENNPDRPLTTYVSYREKRYRLIADVLQWDNNNNNNNKPMQPEDILTPLEEVLCLELYSTDKAGDASVDPDAPAGNHSYRFPWLVVRWSPLQDAYRRVGIINFDNGPCLDRECEEAPGEMMRHAVVRAVDIV</sequence>
<reference evidence="2" key="1">
    <citation type="submission" date="2023-06" db="EMBL/GenBank/DDBJ databases">
        <title>Genome-scale phylogeny and comparative genomics of the fungal order Sordariales.</title>
        <authorList>
            <consortium name="Lawrence Berkeley National Laboratory"/>
            <person name="Hensen N."/>
            <person name="Bonometti L."/>
            <person name="Westerberg I."/>
            <person name="Brannstrom I.O."/>
            <person name="Guillou S."/>
            <person name="Cros-Aarteil S."/>
            <person name="Calhoun S."/>
            <person name="Haridas S."/>
            <person name="Kuo A."/>
            <person name="Mondo S."/>
            <person name="Pangilinan J."/>
            <person name="Riley R."/>
            <person name="Labutti K."/>
            <person name="Andreopoulos B."/>
            <person name="Lipzen A."/>
            <person name="Chen C."/>
            <person name="Yanf M."/>
            <person name="Daum C."/>
            <person name="Ng V."/>
            <person name="Clum A."/>
            <person name="Steindorff A."/>
            <person name="Ohm R."/>
            <person name="Martin F."/>
            <person name="Silar P."/>
            <person name="Natvig D."/>
            <person name="Lalanne C."/>
            <person name="Gautier V."/>
            <person name="Ament-Velasquez S.L."/>
            <person name="Kruys A."/>
            <person name="Hutchinson M.I."/>
            <person name="Powell A.J."/>
            <person name="Barry K."/>
            <person name="Miller A.N."/>
            <person name="Grigoriev I.V."/>
            <person name="Debuchy R."/>
            <person name="Gladieux P."/>
            <person name="Thoren M.H."/>
            <person name="Johannesson H."/>
        </authorList>
    </citation>
    <scope>NUCLEOTIDE SEQUENCE</scope>
    <source>
        <strain evidence="2">CBS 307.81</strain>
    </source>
</reference>
<dbReference type="AlphaFoldDB" id="A0AA40DD43"/>
<evidence type="ECO:0000259" key="1">
    <source>
        <dbReference type="Pfam" id="PF06985"/>
    </source>
</evidence>
<dbReference type="PANTHER" id="PTHR33112">
    <property type="entry name" value="DOMAIN PROTEIN, PUTATIVE-RELATED"/>
    <property type="match status" value="1"/>
</dbReference>
<evidence type="ECO:0000313" key="3">
    <source>
        <dbReference type="Proteomes" id="UP001174997"/>
    </source>
</evidence>
<dbReference type="Proteomes" id="UP001174997">
    <property type="component" value="Unassembled WGS sequence"/>
</dbReference>
<dbReference type="EMBL" id="JAULSY010000014">
    <property type="protein sequence ID" value="KAK0672314.1"/>
    <property type="molecule type" value="Genomic_DNA"/>
</dbReference>
<dbReference type="PANTHER" id="PTHR33112:SF9">
    <property type="entry name" value="HETEROKARYON INCOMPATIBILITY DOMAIN-CONTAINING PROTEIN"/>
    <property type="match status" value="1"/>
</dbReference>
<proteinExistence type="predicted"/>
<feature type="domain" description="Heterokaryon incompatibility" evidence="1">
    <location>
        <begin position="179"/>
        <end position="333"/>
    </location>
</feature>
<dbReference type="Pfam" id="PF06985">
    <property type="entry name" value="HET"/>
    <property type="match status" value="1"/>
</dbReference>
<accession>A0AA40DD43</accession>
<comment type="caution">
    <text evidence="2">The sequence shown here is derived from an EMBL/GenBank/DDBJ whole genome shotgun (WGS) entry which is preliminary data.</text>
</comment>
<gene>
    <name evidence="2" type="ORF">QBC41DRAFT_268789</name>
</gene>